<evidence type="ECO:0000313" key="10">
    <source>
        <dbReference type="Proteomes" id="UP000698800"/>
    </source>
</evidence>
<evidence type="ECO:0000256" key="6">
    <source>
        <dbReference type="ARBA" id="ARBA00082640"/>
    </source>
</evidence>
<keyword evidence="3" id="KW-0560">Oxidoreductase</keyword>
<dbReference type="InterPro" id="IPR016161">
    <property type="entry name" value="Ald_DH/histidinol_DH"/>
</dbReference>
<dbReference type="GO" id="GO:0006081">
    <property type="term" value="P:aldehyde metabolic process"/>
    <property type="evidence" value="ECO:0007669"/>
    <property type="project" value="InterPro"/>
</dbReference>
<organism evidence="9 10">
    <name type="scientific">Glutinoglossum americanum</name>
    <dbReference type="NCBI Taxonomy" id="1670608"/>
    <lineage>
        <taxon>Eukaryota</taxon>
        <taxon>Fungi</taxon>
        <taxon>Dikarya</taxon>
        <taxon>Ascomycota</taxon>
        <taxon>Pezizomycotina</taxon>
        <taxon>Geoglossomycetes</taxon>
        <taxon>Geoglossales</taxon>
        <taxon>Geoglossaceae</taxon>
        <taxon>Glutinoglossum</taxon>
    </lineage>
</organism>
<dbReference type="Proteomes" id="UP000698800">
    <property type="component" value="Unassembled WGS sequence"/>
</dbReference>
<comment type="caution">
    <text evidence="9">The sequence shown here is derived from an EMBL/GenBank/DDBJ whole genome shotgun (WGS) entry which is preliminary data.</text>
</comment>
<dbReference type="InterPro" id="IPR016163">
    <property type="entry name" value="Ald_DH_C"/>
</dbReference>
<protein>
    <recommendedName>
        <fullName evidence="5">Beta-apo-4'-carotenal oxygenase</fullName>
        <ecNumber evidence="4">1.2.1.82</ecNumber>
    </recommendedName>
    <alternativeName>
        <fullName evidence="6">Beta-apo-4'-carotenal dehydrogenase</fullName>
    </alternativeName>
</protein>
<feature type="domain" description="Aldehyde dehydrogenase" evidence="8">
    <location>
        <begin position="6"/>
        <end position="333"/>
    </location>
</feature>
<evidence type="ECO:0000259" key="8">
    <source>
        <dbReference type="Pfam" id="PF00171"/>
    </source>
</evidence>
<keyword evidence="2" id="KW-0125">Carotenoid biosynthesis</keyword>
<dbReference type="EMBL" id="JAGHQL010000226">
    <property type="protein sequence ID" value="KAH0536207.1"/>
    <property type="molecule type" value="Genomic_DNA"/>
</dbReference>
<dbReference type="PANTHER" id="PTHR43570:SF16">
    <property type="entry name" value="ALDEHYDE DEHYDROGENASE TYPE III, ISOFORM Q"/>
    <property type="match status" value="1"/>
</dbReference>
<dbReference type="InterPro" id="IPR015590">
    <property type="entry name" value="Aldehyde_DH_dom"/>
</dbReference>
<gene>
    <name evidence="9" type="ORF">FGG08_006915</name>
</gene>
<dbReference type="InterPro" id="IPR012394">
    <property type="entry name" value="Aldehyde_DH_NAD(P)"/>
</dbReference>
<evidence type="ECO:0000256" key="1">
    <source>
        <dbReference type="ARBA" id="ARBA00009986"/>
    </source>
</evidence>
<name>A0A9P8HVD0_9PEZI</name>
<feature type="transmembrane region" description="Helical" evidence="7">
    <location>
        <begin position="112"/>
        <end position="136"/>
    </location>
</feature>
<keyword evidence="7" id="KW-0812">Transmembrane</keyword>
<dbReference type="GO" id="GO:0004029">
    <property type="term" value="F:aldehyde dehydrogenase (NAD+) activity"/>
    <property type="evidence" value="ECO:0007669"/>
    <property type="project" value="TreeGrafter"/>
</dbReference>
<dbReference type="EC" id="1.2.1.82" evidence="4"/>
<dbReference type="Pfam" id="PF00171">
    <property type="entry name" value="Aldedh"/>
    <property type="match status" value="1"/>
</dbReference>
<sequence length="350" mass="38801">MGSFTTPEQFEDAYTTLFKTFDTGKTKSLAWRKWQLKQCWWMIVENEDRIAKALKADLNRPEFESYAADIRGMKLDILEHIEHFEEWAADEIPDAGFLFGTLGRARIRKEPLGVGLIIGAWNFPFIVVFSPLYAAISAGCCAIVKPSDLSLASQDLIAELVPKYLDPEAIRVVTGGPQETSRMLERKFNHIFFTGSNKIATHITAAAAKHLTPVVLELGGQGPAIVTSTADIDLSAKRIAYSKHINAGQVCVSTNHTFVHPDVHEKFVERLGYWSDKFSGGPSAEITHIINEKNFDRLNGLLDKTNGEVVYSGKKERGDKLFGPTVVTGVTTSGKHFLSYINTPNVLTLV</sequence>
<evidence type="ECO:0000256" key="3">
    <source>
        <dbReference type="ARBA" id="ARBA00023002"/>
    </source>
</evidence>
<evidence type="ECO:0000256" key="2">
    <source>
        <dbReference type="ARBA" id="ARBA00022746"/>
    </source>
</evidence>
<proteinExistence type="inferred from homology"/>
<evidence type="ECO:0000256" key="5">
    <source>
        <dbReference type="ARBA" id="ARBA00071369"/>
    </source>
</evidence>
<keyword evidence="7" id="KW-0472">Membrane</keyword>
<reference evidence="9" key="1">
    <citation type="submission" date="2021-03" db="EMBL/GenBank/DDBJ databases">
        <title>Comparative genomics and phylogenomic investigation of the class Geoglossomycetes provide insights into ecological specialization and systematics.</title>
        <authorList>
            <person name="Melie T."/>
            <person name="Pirro S."/>
            <person name="Miller A.N."/>
            <person name="Quandt A."/>
        </authorList>
    </citation>
    <scope>NUCLEOTIDE SEQUENCE</scope>
    <source>
        <strain evidence="9">GBOQ0MN5Z8</strain>
    </source>
</reference>
<dbReference type="GO" id="GO:0016117">
    <property type="term" value="P:carotenoid biosynthetic process"/>
    <property type="evidence" value="ECO:0007669"/>
    <property type="project" value="UniProtKB-KW"/>
</dbReference>
<dbReference type="GO" id="GO:0005737">
    <property type="term" value="C:cytoplasm"/>
    <property type="evidence" value="ECO:0007669"/>
    <property type="project" value="TreeGrafter"/>
</dbReference>
<dbReference type="InterPro" id="IPR016162">
    <property type="entry name" value="Ald_DH_N"/>
</dbReference>
<evidence type="ECO:0000313" key="9">
    <source>
        <dbReference type="EMBL" id="KAH0536207.1"/>
    </source>
</evidence>
<dbReference type="FunFam" id="3.40.605.10:FF:000004">
    <property type="entry name" value="Aldehyde dehydrogenase"/>
    <property type="match status" value="1"/>
</dbReference>
<dbReference type="Gene3D" id="3.40.605.10">
    <property type="entry name" value="Aldehyde Dehydrogenase, Chain A, domain 1"/>
    <property type="match status" value="1"/>
</dbReference>
<dbReference type="PANTHER" id="PTHR43570">
    <property type="entry name" value="ALDEHYDE DEHYDROGENASE"/>
    <property type="match status" value="1"/>
</dbReference>
<comment type="similarity">
    <text evidence="1">Belongs to the aldehyde dehydrogenase family.</text>
</comment>
<dbReference type="AlphaFoldDB" id="A0A9P8HVD0"/>
<dbReference type="Gene3D" id="3.40.309.10">
    <property type="entry name" value="Aldehyde Dehydrogenase, Chain A, domain 2"/>
    <property type="match status" value="1"/>
</dbReference>
<accession>A0A9P8HVD0</accession>
<evidence type="ECO:0000256" key="7">
    <source>
        <dbReference type="SAM" id="Phobius"/>
    </source>
</evidence>
<keyword evidence="10" id="KW-1185">Reference proteome</keyword>
<keyword evidence="7" id="KW-1133">Transmembrane helix</keyword>
<dbReference type="OrthoDB" id="440325at2759"/>
<dbReference type="SUPFAM" id="SSF53720">
    <property type="entry name" value="ALDH-like"/>
    <property type="match status" value="1"/>
</dbReference>
<evidence type="ECO:0000256" key="4">
    <source>
        <dbReference type="ARBA" id="ARBA00066967"/>
    </source>
</evidence>